<dbReference type="RefSeq" id="WP_344735678.1">
    <property type="nucleotide sequence ID" value="NZ_BAAAZH010000037.1"/>
</dbReference>
<comment type="caution">
    <text evidence="1">The sequence shown here is derived from an EMBL/GenBank/DDBJ whole genome shotgun (WGS) entry which is preliminary data.</text>
</comment>
<dbReference type="Proteomes" id="UP001501495">
    <property type="component" value="Unassembled WGS sequence"/>
</dbReference>
<proteinExistence type="predicted"/>
<organism evidence="1 2">
    <name type="scientific">Nocardioides fonticola</name>
    <dbReference type="NCBI Taxonomy" id="450363"/>
    <lineage>
        <taxon>Bacteria</taxon>
        <taxon>Bacillati</taxon>
        <taxon>Actinomycetota</taxon>
        <taxon>Actinomycetes</taxon>
        <taxon>Propionibacteriales</taxon>
        <taxon>Nocardioidaceae</taxon>
        <taxon>Nocardioides</taxon>
    </lineage>
</organism>
<protein>
    <recommendedName>
        <fullName evidence="3">HEAT repeat domain-containing protein</fullName>
    </recommendedName>
</protein>
<evidence type="ECO:0008006" key="3">
    <source>
        <dbReference type="Google" id="ProtNLM"/>
    </source>
</evidence>
<dbReference type="EMBL" id="BAAAZH010000037">
    <property type="protein sequence ID" value="GAA4130234.1"/>
    <property type="molecule type" value="Genomic_DNA"/>
</dbReference>
<reference evidence="2" key="1">
    <citation type="journal article" date="2019" name="Int. J. Syst. Evol. Microbiol.">
        <title>The Global Catalogue of Microorganisms (GCM) 10K type strain sequencing project: providing services to taxonomists for standard genome sequencing and annotation.</title>
        <authorList>
            <consortium name="The Broad Institute Genomics Platform"/>
            <consortium name="The Broad Institute Genome Sequencing Center for Infectious Disease"/>
            <person name="Wu L."/>
            <person name="Ma J."/>
        </authorList>
    </citation>
    <scope>NUCLEOTIDE SEQUENCE [LARGE SCALE GENOMIC DNA]</scope>
    <source>
        <strain evidence="2">JCM 16703</strain>
    </source>
</reference>
<sequence>MAGLNERGIAADLSRVSRWESGTQPVPGRVVLAYESILGLPSGSLLATARAVQRAGGGRSARPDAGVYTDDAARGAAELENLLELATSARPRMNGGDWLRLAVELSRFEYVFLPRTGWRVLCSRLIGELARTSGADQLRRYEACVVLVQHPQGQGHMVRALGEWLLHPDVQVAAPMLSLLQEIDAEAASQLVLRLLGVEVRPVRDGALSVAAAKLARSHFDPTTVVQLEAHGRRRILGAPNPALLVNALDLVAQLPPHAYDALVAEVRDPLLRSRVEQARQYAELMPTEVGRSLARSIATQTQDATSRVGSDSDRMLEHLIHELLSHVHEPRRAAAGRLIAASPYHAVVADRLLELTADDNDLVATRAWDALLTLGSPGRRDVAARAIAETRPHVRVGALAALRGCPAALDDAHGAAVADIARTTSAPDIRSHALTTLGLRSPTTLEALIDATPEITRAVYWWQGVGSAHIDDDTAPAS</sequence>
<dbReference type="InterPro" id="IPR016024">
    <property type="entry name" value="ARM-type_fold"/>
</dbReference>
<accession>A0ABP7Y481</accession>
<evidence type="ECO:0000313" key="1">
    <source>
        <dbReference type="EMBL" id="GAA4130234.1"/>
    </source>
</evidence>
<name>A0ABP7Y481_9ACTN</name>
<keyword evidence="2" id="KW-1185">Reference proteome</keyword>
<evidence type="ECO:0000313" key="2">
    <source>
        <dbReference type="Proteomes" id="UP001501495"/>
    </source>
</evidence>
<gene>
    <name evidence="1" type="ORF">GCM10022215_43720</name>
</gene>
<dbReference type="SUPFAM" id="SSF48371">
    <property type="entry name" value="ARM repeat"/>
    <property type="match status" value="1"/>
</dbReference>